<keyword evidence="1" id="KW-0472">Membrane</keyword>
<reference evidence="2 3" key="1">
    <citation type="submission" date="2019-07" db="EMBL/GenBank/DDBJ databases">
        <title>Whole genome shotgun sequence of Sporosarcina luteola NBRC 105378.</title>
        <authorList>
            <person name="Hosoyama A."/>
            <person name="Uohara A."/>
            <person name="Ohji S."/>
            <person name="Ichikawa N."/>
        </authorList>
    </citation>
    <scope>NUCLEOTIDE SEQUENCE [LARGE SCALE GENOMIC DNA]</scope>
    <source>
        <strain evidence="2 3">NBRC 105378</strain>
    </source>
</reference>
<keyword evidence="1" id="KW-0812">Transmembrane</keyword>
<accession>A0A511ZC49</accession>
<proteinExistence type="predicted"/>
<evidence type="ECO:0000313" key="2">
    <source>
        <dbReference type="EMBL" id="GEN85024.1"/>
    </source>
</evidence>
<dbReference type="EMBL" id="BJYL01000056">
    <property type="protein sequence ID" value="GEN85024.1"/>
    <property type="molecule type" value="Genomic_DNA"/>
</dbReference>
<evidence type="ECO:0000256" key="1">
    <source>
        <dbReference type="SAM" id="Phobius"/>
    </source>
</evidence>
<protein>
    <submittedName>
        <fullName evidence="2">Uncharacterized protein</fullName>
    </submittedName>
</protein>
<keyword evidence="3" id="KW-1185">Reference proteome</keyword>
<gene>
    <name evidence="2" type="ORF">SLU01_33360</name>
</gene>
<comment type="caution">
    <text evidence="2">The sequence shown here is derived from an EMBL/GenBank/DDBJ whole genome shotgun (WGS) entry which is preliminary data.</text>
</comment>
<organism evidence="2 3">
    <name type="scientific">Sporosarcina luteola</name>
    <dbReference type="NCBI Taxonomy" id="582850"/>
    <lineage>
        <taxon>Bacteria</taxon>
        <taxon>Bacillati</taxon>
        <taxon>Bacillota</taxon>
        <taxon>Bacilli</taxon>
        <taxon>Bacillales</taxon>
        <taxon>Caryophanaceae</taxon>
        <taxon>Sporosarcina</taxon>
    </lineage>
</organism>
<dbReference type="AlphaFoldDB" id="A0A511ZC49"/>
<keyword evidence="1" id="KW-1133">Transmembrane helix</keyword>
<name>A0A511ZC49_9BACL</name>
<evidence type="ECO:0000313" key="3">
    <source>
        <dbReference type="Proteomes" id="UP000321901"/>
    </source>
</evidence>
<dbReference type="Proteomes" id="UP000321901">
    <property type="component" value="Unassembled WGS sequence"/>
</dbReference>
<feature type="transmembrane region" description="Helical" evidence="1">
    <location>
        <begin position="52"/>
        <end position="70"/>
    </location>
</feature>
<dbReference type="RefSeq" id="WP_147060432.1">
    <property type="nucleotide sequence ID" value="NZ_BJYL01000056.1"/>
</dbReference>
<dbReference type="OrthoDB" id="1924711at2"/>
<sequence>MNKNVKLLYCILGSAVLALLNTPILGYAKLGIFKGGYGGHILGELLVRITDLVSLLGFILLIIFSIALILSNIKFNTKQK</sequence>